<feature type="coiled-coil region" evidence="1">
    <location>
        <begin position="613"/>
        <end position="640"/>
    </location>
</feature>
<keyword evidence="4" id="KW-1185">Reference proteome</keyword>
<evidence type="ECO:0000313" key="4">
    <source>
        <dbReference type="Proteomes" id="UP000030324"/>
    </source>
</evidence>
<dbReference type="KEGG" id="vg:24724605"/>
<feature type="region of interest" description="Disordered" evidence="2">
    <location>
        <begin position="284"/>
        <end position="305"/>
    </location>
</feature>
<proteinExistence type="predicted"/>
<protein>
    <submittedName>
        <fullName evidence="3">Portal protein</fullName>
    </submittedName>
</protein>
<dbReference type="OrthoDB" id="980at10239"/>
<dbReference type="RefSeq" id="YP_009152169.1">
    <property type="nucleotide sequence ID" value="NC_027381.1"/>
</dbReference>
<evidence type="ECO:0000256" key="1">
    <source>
        <dbReference type="SAM" id="Coils"/>
    </source>
</evidence>
<dbReference type="GeneID" id="24724605"/>
<dbReference type="Proteomes" id="UP000030324">
    <property type="component" value="Segment"/>
</dbReference>
<dbReference type="EMBL" id="KM236242">
    <property type="protein sequence ID" value="AIX12427.1"/>
    <property type="molecule type" value="Genomic_DNA"/>
</dbReference>
<dbReference type="Pfam" id="PF23899">
    <property type="entry name" value="SU10_portal"/>
    <property type="match status" value="1"/>
</dbReference>
<keyword evidence="1" id="KW-0175">Coiled coil</keyword>
<name>A0A0A0YRN0_9CAUD</name>
<organism evidence="3 4">
    <name type="scientific">Escherichia phage Pollock</name>
    <dbReference type="NCBI Taxonomy" id="1540097"/>
    <lineage>
        <taxon>Viruses</taxon>
        <taxon>Duplodnaviria</taxon>
        <taxon>Heunggongvirae</taxon>
        <taxon>Uroviricota</taxon>
        <taxon>Caudoviricetes</taxon>
        <taxon>Schitoviridae</taxon>
        <taxon>Humphriesvirinae</taxon>
        <taxon>Pollockvirus</taxon>
        <taxon>Pollockvirus pollock</taxon>
    </lineage>
</organism>
<gene>
    <name evidence="3" type="ORF">CPT_Pollock68</name>
</gene>
<dbReference type="InterPro" id="IPR056909">
    <property type="entry name" value="SU10_portal"/>
</dbReference>
<accession>A0A0A0YRN0</accession>
<evidence type="ECO:0000313" key="3">
    <source>
        <dbReference type="EMBL" id="AIX12427.1"/>
    </source>
</evidence>
<evidence type="ECO:0000256" key="2">
    <source>
        <dbReference type="SAM" id="MobiDB-lite"/>
    </source>
</evidence>
<sequence>MSKDDLRIVNPEETSNLTDWKNEPTVSDLRADYNAAYSSHSAQMSQITTWLNNLKIEGSAKPKKSPGRSSVQPMLIRKQAEWRYSALTEPFLSTDELFTVSPATWEDRDAAIQNQLVLNYQFNIKINKVRFIDEYVRAAVNEGTVIARVGWVSQTETVKETVPVYAYYPAENEDQVQAIQEALQLKVNNPNEYHNLPDDIIASVDYSYENNGAYVAVQTGTEEIEYEKVIKNHPTVEVVNPQNVVIDPTCNGDISQAQFVIYSFETSKSDLEKDGRYKNLDKISVSSTSPLNTPDHETEDSSGFNFKDEPRKKFVAYEYWGWWDISGNGKTVPIVATFVGNTMIRLEENPYPDKQIPFIVVPYLPVTRSVYGEPDGALLEDNQKIIGATTRAMIDILARSANGQTGIRKDMLDITNRRKFDKGEDYEFNANVDPRQGIYMHTAPEIPQSAAVMIQYQNNEAESLTGVKSFSQGIASQALGDVAAGIRGALDAASKRELGILRRLAQGIIEIGRKFVSMNAEFLSEEEVVRITNDEFVRVRRDELAGDFDLKLSISTAEADNQKAQELAFMLQTMGNSMPFEMTQMVLSDIARLRNMPDLAKRIESYQPQPDPLAQRKAELEIALLEAEIAEKQSKAIENRANAGYKATQAQNVQSDTDLKNLDYIEQESGVKQARDVEKISAQAESQTQTKIVDYILKSGKPLSEI</sequence>
<reference evidence="3 4" key="1">
    <citation type="journal article" date="2015" name="Genome Announc.">
        <title>Complete Genome Sequence of Enterotoxigenic Escherichia coli N4-Like Podophage Pollock.</title>
        <authorList>
            <person name="Patel R.S."/>
            <person name="Lessor L.E."/>
            <person name="Hernandez A.C."/>
            <person name="Kuty Everett G.F."/>
        </authorList>
    </citation>
    <scope>NUCLEOTIDE SEQUENCE [LARGE SCALE GENOMIC DNA]</scope>
</reference>